<evidence type="ECO:0000256" key="7">
    <source>
        <dbReference type="ARBA" id="ARBA00022840"/>
    </source>
</evidence>
<dbReference type="SMART" id="SM01097">
    <property type="entry name" value="CPSase_sm_chain"/>
    <property type="match status" value="1"/>
</dbReference>
<dbReference type="PANTHER" id="PTHR43418">
    <property type="entry name" value="MULTIFUNCTIONAL TRYPTOPHAN BIOSYNTHESIS PROTEIN-RELATED"/>
    <property type="match status" value="1"/>
</dbReference>
<feature type="binding site" evidence="12">
    <location>
        <position position="374"/>
    </location>
    <ligand>
        <name>L-glutamine</name>
        <dbReference type="ChEBI" id="CHEBI:58359"/>
    </ligand>
</feature>
<evidence type="ECO:0000256" key="5">
    <source>
        <dbReference type="ARBA" id="ARBA00022598"/>
    </source>
</evidence>
<feature type="domain" description="Carbamoyl-phosphate synthase small subunit N-terminal" evidence="14">
    <location>
        <begin position="62"/>
        <end position="196"/>
    </location>
</feature>
<keyword evidence="4 12" id="KW-0055">Arginine biosynthesis</keyword>
<dbReference type="UniPathway" id="UPA00068">
    <property type="reaction ID" value="UER00171"/>
</dbReference>
<evidence type="ECO:0000256" key="9">
    <source>
        <dbReference type="ARBA" id="ARBA00022975"/>
    </source>
</evidence>
<dbReference type="GO" id="GO:0006526">
    <property type="term" value="P:L-arginine biosynthetic process"/>
    <property type="evidence" value="ECO:0007669"/>
    <property type="project" value="UniProtKB-UniRule"/>
</dbReference>
<dbReference type="InterPro" id="IPR035686">
    <property type="entry name" value="CPSase_GATase1"/>
</dbReference>
<feature type="active site" description="Nucleophile" evidence="12">
    <location>
        <position position="332"/>
    </location>
</feature>
<evidence type="ECO:0000313" key="16">
    <source>
        <dbReference type="Proteomes" id="UP000294664"/>
    </source>
</evidence>
<comment type="caution">
    <text evidence="15">The sequence shown here is derived from an EMBL/GenBank/DDBJ whole genome shotgun (WGS) entry which is preliminary data.</text>
</comment>
<evidence type="ECO:0000256" key="12">
    <source>
        <dbReference type="HAMAP-Rule" id="MF_01209"/>
    </source>
</evidence>
<protein>
    <recommendedName>
        <fullName evidence="12">Carbamoyl phosphate synthase small chain</fullName>
        <ecNumber evidence="12">6.3.5.5</ecNumber>
    </recommendedName>
    <alternativeName>
        <fullName evidence="12">Carbamoyl phosphate synthetase glutamine chain</fullName>
    </alternativeName>
</protein>
<keyword evidence="8 12" id="KW-0315">Glutamine amidotransferase</keyword>
<feature type="binding site" evidence="12">
    <location>
        <position position="303"/>
    </location>
    <ligand>
        <name>L-glutamine</name>
        <dbReference type="ChEBI" id="CHEBI:58359"/>
    </ligand>
</feature>
<keyword evidence="6 12" id="KW-0547">Nucleotide-binding</keyword>
<evidence type="ECO:0000256" key="4">
    <source>
        <dbReference type="ARBA" id="ARBA00022571"/>
    </source>
</evidence>
<feature type="region of interest" description="CPSase" evidence="12">
    <location>
        <begin position="1"/>
        <end position="246"/>
    </location>
</feature>
<organism evidence="15 16">
    <name type="scientific">Aquabacter spiritensis</name>
    <dbReference type="NCBI Taxonomy" id="933073"/>
    <lineage>
        <taxon>Bacteria</taxon>
        <taxon>Pseudomonadati</taxon>
        <taxon>Pseudomonadota</taxon>
        <taxon>Alphaproteobacteria</taxon>
        <taxon>Hyphomicrobiales</taxon>
        <taxon>Xanthobacteraceae</taxon>
        <taxon>Aquabacter</taxon>
    </lineage>
</organism>
<dbReference type="EC" id="6.3.5.5" evidence="12"/>
<dbReference type="Gene3D" id="3.40.50.880">
    <property type="match status" value="1"/>
</dbReference>
<dbReference type="PANTHER" id="PTHR43418:SF7">
    <property type="entry name" value="CARBAMOYL-PHOSPHATE SYNTHASE SMALL CHAIN"/>
    <property type="match status" value="1"/>
</dbReference>
<dbReference type="GO" id="GO:0005524">
    <property type="term" value="F:ATP binding"/>
    <property type="evidence" value="ECO:0007669"/>
    <property type="project" value="UniProtKB-UniRule"/>
</dbReference>
<comment type="subunit">
    <text evidence="12">Composed of two chains; the small (or glutamine) chain promotes the hydrolysis of glutamine to ammonia, which is used by the large (or ammonia) chain to synthesize carbamoyl phosphate. Tetramer of heterodimers (alpha,beta)4.</text>
</comment>
<reference evidence="15 16" key="1">
    <citation type="submission" date="2019-03" db="EMBL/GenBank/DDBJ databases">
        <title>Genomic Encyclopedia of Type Strains, Phase IV (KMG-IV): sequencing the most valuable type-strain genomes for metagenomic binning, comparative biology and taxonomic classification.</title>
        <authorList>
            <person name="Goeker M."/>
        </authorList>
    </citation>
    <scope>NUCLEOTIDE SEQUENCE [LARGE SCALE GENOMIC DNA]</scope>
    <source>
        <strain evidence="15 16">DSM 9035</strain>
    </source>
</reference>
<dbReference type="Gene3D" id="3.50.30.20">
    <property type="entry name" value="Carbamoyl-phosphate synthase small subunit, N-terminal domain"/>
    <property type="match status" value="1"/>
</dbReference>
<gene>
    <name evidence="12" type="primary">carA</name>
    <name evidence="15" type="ORF">EDC64_101708</name>
</gene>
<dbReference type="PROSITE" id="PS51273">
    <property type="entry name" value="GATASE_TYPE_1"/>
    <property type="match status" value="1"/>
</dbReference>
<dbReference type="PRINTS" id="PR00099">
    <property type="entry name" value="CPSGATASE"/>
</dbReference>
<feature type="region of interest" description="Disordered" evidence="13">
    <location>
        <begin position="1"/>
        <end position="46"/>
    </location>
</feature>
<dbReference type="PRINTS" id="PR00097">
    <property type="entry name" value="ANTSNTHASEII"/>
</dbReference>
<keyword evidence="16" id="KW-1185">Reference proteome</keyword>
<dbReference type="InterPro" id="IPR006274">
    <property type="entry name" value="CarbamoylP_synth_ssu"/>
</dbReference>
<comment type="pathway">
    <text evidence="1 12">Pyrimidine metabolism; UMP biosynthesis via de novo pathway; (S)-dihydroorotate from bicarbonate: step 1/3.</text>
</comment>
<dbReference type="CDD" id="cd01744">
    <property type="entry name" value="GATase1_CPSase"/>
    <property type="match status" value="1"/>
</dbReference>
<dbReference type="AlphaFoldDB" id="A0A4R3M5I4"/>
<dbReference type="FunFam" id="3.50.30.20:FF:000001">
    <property type="entry name" value="Carbamoyl-phosphate synthase small chain"/>
    <property type="match status" value="1"/>
</dbReference>
<keyword evidence="5 12" id="KW-0436">Ligase</keyword>
<feature type="active site" evidence="12">
    <location>
        <position position="418"/>
    </location>
</feature>
<dbReference type="Pfam" id="PF00988">
    <property type="entry name" value="CPSase_sm_chain"/>
    <property type="match status" value="1"/>
</dbReference>
<dbReference type="PRINTS" id="PR00096">
    <property type="entry name" value="GATASE"/>
</dbReference>
<dbReference type="SUPFAM" id="SSF52021">
    <property type="entry name" value="Carbamoyl phosphate synthetase, small subunit N-terminal domain"/>
    <property type="match status" value="1"/>
</dbReference>
<dbReference type="GO" id="GO:0004359">
    <property type="term" value="F:glutaminase activity"/>
    <property type="evidence" value="ECO:0007669"/>
    <property type="project" value="RHEA"/>
</dbReference>
<comment type="catalytic activity">
    <reaction evidence="11 12">
        <text>L-glutamine + H2O = L-glutamate + NH4(+)</text>
        <dbReference type="Rhea" id="RHEA:15889"/>
        <dbReference type="ChEBI" id="CHEBI:15377"/>
        <dbReference type="ChEBI" id="CHEBI:28938"/>
        <dbReference type="ChEBI" id="CHEBI:29985"/>
        <dbReference type="ChEBI" id="CHEBI:58359"/>
    </reaction>
</comment>
<proteinExistence type="inferred from homology"/>
<dbReference type="SUPFAM" id="SSF52317">
    <property type="entry name" value="Class I glutamine amidotransferase-like"/>
    <property type="match status" value="1"/>
</dbReference>
<keyword evidence="7 12" id="KW-0067">ATP-binding</keyword>
<feature type="binding site" evidence="12">
    <location>
        <position position="333"/>
    </location>
    <ligand>
        <name>L-glutamine</name>
        <dbReference type="ChEBI" id="CHEBI:58359"/>
    </ligand>
</feature>
<feature type="binding site" evidence="12">
    <location>
        <position position="305"/>
    </location>
    <ligand>
        <name>L-glutamine</name>
        <dbReference type="ChEBI" id="CHEBI:58359"/>
    </ligand>
</feature>
<evidence type="ECO:0000256" key="1">
    <source>
        <dbReference type="ARBA" id="ARBA00004812"/>
    </source>
</evidence>
<dbReference type="RefSeq" id="WP_132029823.1">
    <property type="nucleotide sequence ID" value="NZ_SMAI01000001.1"/>
</dbReference>
<comment type="pathway">
    <text evidence="2 12">Amino-acid biosynthesis; L-arginine biosynthesis; carbamoyl phosphate from bicarbonate: step 1/1.</text>
</comment>
<comment type="similarity">
    <text evidence="3 12">Belongs to the CarA family.</text>
</comment>
<dbReference type="Proteomes" id="UP000294664">
    <property type="component" value="Unassembled WGS sequence"/>
</dbReference>
<dbReference type="GO" id="GO:0006207">
    <property type="term" value="P:'de novo' pyrimidine nucleobase biosynthetic process"/>
    <property type="evidence" value="ECO:0007669"/>
    <property type="project" value="InterPro"/>
</dbReference>
<dbReference type="InterPro" id="IPR036480">
    <property type="entry name" value="CarbP_synth_ssu_N_sf"/>
</dbReference>
<feature type="compositionally biased region" description="Low complexity" evidence="13">
    <location>
        <begin position="14"/>
        <end position="46"/>
    </location>
</feature>
<dbReference type="HAMAP" id="MF_01209">
    <property type="entry name" value="CPSase_S_chain"/>
    <property type="match status" value="1"/>
</dbReference>
<dbReference type="GO" id="GO:0006541">
    <property type="term" value="P:glutamine metabolic process"/>
    <property type="evidence" value="ECO:0007669"/>
    <property type="project" value="InterPro"/>
</dbReference>
<evidence type="ECO:0000256" key="2">
    <source>
        <dbReference type="ARBA" id="ARBA00005077"/>
    </source>
</evidence>
<dbReference type="UniPathway" id="UPA00070">
    <property type="reaction ID" value="UER00115"/>
</dbReference>
<comment type="function">
    <text evidence="12">Small subunit of the glutamine-dependent carbamoyl phosphate synthetase (CPSase). CPSase catalyzes the formation of carbamoyl phosphate from the ammonia moiety of glutamine, carbonate, and phosphate donated by ATP, constituting the first step of 2 biosynthetic pathways, one leading to arginine and/or urea and the other to pyrimidine nucleotides. The small subunit (glutamine amidotransferase) binds and cleaves glutamine to supply the large subunit with the substrate ammonia.</text>
</comment>
<dbReference type="Pfam" id="PF00117">
    <property type="entry name" value="GATase"/>
    <property type="match status" value="1"/>
</dbReference>
<dbReference type="InterPro" id="IPR017926">
    <property type="entry name" value="GATASE"/>
</dbReference>
<dbReference type="InterPro" id="IPR029062">
    <property type="entry name" value="Class_I_gatase-like"/>
</dbReference>
<evidence type="ECO:0000256" key="3">
    <source>
        <dbReference type="ARBA" id="ARBA00007800"/>
    </source>
</evidence>
<dbReference type="InterPro" id="IPR002474">
    <property type="entry name" value="CarbamoylP_synth_ssu_N"/>
</dbReference>
<comment type="catalytic activity">
    <reaction evidence="10 12">
        <text>hydrogencarbonate + L-glutamine + 2 ATP + H2O = carbamoyl phosphate + L-glutamate + 2 ADP + phosphate + 2 H(+)</text>
        <dbReference type="Rhea" id="RHEA:18633"/>
        <dbReference type="ChEBI" id="CHEBI:15377"/>
        <dbReference type="ChEBI" id="CHEBI:15378"/>
        <dbReference type="ChEBI" id="CHEBI:17544"/>
        <dbReference type="ChEBI" id="CHEBI:29985"/>
        <dbReference type="ChEBI" id="CHEBI:30616"/>
        <dbReference type="ChEBI" id="CHEBI:43474"/>
        <dbReference type="ChEBI" id="CHEBI:58228"/>
        <dbReference type="ChEBI" id="CHEBI:58359"/>
        <dbReference type="ChEBI" id="CHEBI:456216"/>
        <dbReference type="EC" id="6.3.5.5"/>
    </reaction>
</comment>
<feature type="binding site" evidence="12">
    <location>
        <position position="376"/>
    </location>
    <ligand>
        <name>L-glutamine</name>
        <dbReference type="ChEBI" id="CHEBI:58359"/>
    </ligand>
</feature>
<evidence type="ECO:0000256" key="6">
    <source>
        <dbReference type="ARBA" id="ARBA00022741"/>
    </source>
</evidence>
<name>A0A4R3M5I4_9HYPH</name>
<dbReference type="NCBIfam" id="TIGR01368">
    <property type="entry name" value="CPSaseIIsmall"/>
    <property type="match status" value="1"/>
</dbReference>
<feature type="binding site" evidence="12">
    <location>
        <position position="106"/>
    </location>
    <ligand>
        <name>L-glutamine</name>
        <dbReference type="ChEBI" id="CHEBI:58359"/>
    </ligand>
</feature>
<evidence type="ECO:0000313" key="15">
    <source>
        <dbReference type="EMBL" id="TCT08186.1"/>
    </source>
</evidence>
<dbReference type="GO" id="GO:0044205">
    <property type="term" value="P:'de novo' UMP biosynthetic process"/>
    <property type="evidence" value="ECO:0007669"/>
    <property type="project" value="UniProtKB-UniRule"/>
</dbReference>
<sequence length="443" mass="46260">MTQEQDHARGPLGGPQTAAAGPDGTPAGSGSTPLESSGKAAGAPSAAAAGEFAGESWAEPKPTALLILADGTVLEGVGLGAVGEGVGEVCFNTAITGYEEILTDPSYSGQIITFTFPHIGNVGTNEEDIETVSMAAASGVRGVVLRAAVTEPSNYRATRHLDAWLRARGIAGISGIDTRALTARIRDTGMPNAVIAHAPDGVFDIAALKEKARAWPGLEGMDLVPGVTSPQRYGWDETPWEWETGYGHQEGGRFHVVAIDYGVKRNILRLLVRAGCKVTVVPATSSAEEILALAPDGVFLSNGPGDPAATGDYAVPVIRSLIEKEIPTFGICLGHQMIGLAVGGRTLKMHQGHHGANHPVKDLTTGKVEITSMNHGFAVDRDSLPANAKETHVSLFDGSNAGLALADKPVFSVQYHPEASPGPRDSHYLFDRFVTLMAARKAA</sequence>
<evidence type="ECO:0000259" key="14">
    <source>
        <dbReference type="SMART" id="SM01097"/>
    </source>
</evidence>
<evidence type="ECO:0000256" key="13">
    <source>
        <dbReference type="SAM" id="MobiDB-lite"/>
    </source>
</evidence>
<dbReference type="NCBIfam" id="NF009475">
    <property type="entry name" value="PRK12838.1"/>
    <property type="match status" value="1"/>
</dbReference>
<accession>A0A4R3M5I4</accession>
<feature type="binding site" evidence="12">
    <location>
        <position position="377"/>
    </location>
    <ligand>
        <name>L-glutamine</name>
        <dbReference type="ChEBI" id="CHEBI:58359"/>
    </ligand>
</feature>
<feature type="binding site" evidence="12">
    <location>
        <position position="336"/>
    </location>
    <ligand>
        <name>L-glutamine</name>
        <dbReference type="ChEBI" id="CHEBI:58359"/>
    </ligand>
</feature>
<evidence type="ECO:0000256" key="8">
    <source>
        <dbReference type="ARBA" id="ARBA00022962"/>
    </source>
</evidence>
<evidence type="ECO:0000256" key="10">
    <source>
        <dbReference type="ARBA" id="ARBA00048816"/>
    </source>
</evidence>
<feature type="active site" evidence="12">
    <location>
        <position position="416"/>
    </location>
</feature>
<dbReference type="EMBL" id="SMAI01000001">
    <property type="protein sequence ID" value="TCT08186.1"/>
    <property type="molecule type" value="Genomic_DNA"/>
</dbReference>
<keyword evidence="9 12" id="KW-0665">Pyrimidine biosynthesis</keyword>
<evidence type="ECO:0000256" key="11">
    <source>
        <dbReference type="ARBA" id="ARBA00049285"/>
    </source>
</evidence>
<dbReference type="GO" id="GO:0004088">
    <property type="term" value="F:carbamoyl-phosphate synthase (glutamine-hydrolyzing) activity"/>
    <property type="evidence" value="ECO:0007669"/>
    <property type="project" value="UniProtKB-UniRule"/>
</dbReference>
<dbReference type="OrthoDB" id="9804328at2"/>
<keyword evidence="12" id="KW-0028">Amino-acid biosynthesis</keyword>
<dbReference type="InterPro" id="IPR050472">
    <property type="entry name" value="Anth_synth/Amidotransfase"/>
</dbReference>